<feature type="region of interest" description="Disordered" evidence="1">
    <location>
        <begin position="1"/>
        <end position="25"/>
    </location>
</feature>
<organism evidence="2 3">
    <name type="scientific">Romanomermis culicivorax</name>
    <name type="common">Nematode worm</name>
    <dbReference type="NCBI Taxonomy" id="13658"/>
    <lineage>
        <taxon>Eukaryota</taxon>
        <taxon>Metazoa</taxon>
        <taxon>Ecdysozoa</taxon>
        <taxon>Nematoda</taxon>
        <taxon>Enoplea</taxon>
        <taxon>Dorylaimia</taxon>
        <taxon>Mermithida</taxon>
        <taxon>Mermithoidea</taxon>
        <taxon>Mermithidae</taxon>
        <taxon>Romanomermis</taxon>
    </lineage>
</organism>
<dbReference type="AlphaFoldDB" id="A0A915JDH6"/>
<evidence type="ECO:0000313" key="3">
    <source>
        <dbReference type="WBParaSite" id="nRc.2.0.1.t24564-RA"/>
    </source>
</evidence>
<evidence type="ECO:0000256" key="1">
    <source>
        <dbReference type="SAM" id="MobiDB-lite"/>
    </source>
</evidence>
<proteinExistence type="predicted"/>
<dbReference type="WBParaSite" id="nRc.2.0.1.t24564-RA">
    <property type="protein sequence ID" value="nRc.2.0.1.t24564-RA"/>
    <property type="gene ID" value="nRc.2.0.1.g24564"/>
</dbReference>
<sequence>FAGRKKAPRNEKKIQGREEDVKKTTNERRLLTSRWKISAVPLEINSRACRVISGPNTSNAMGAESTTMAPVNPSTSNGSLSRAHSKCGYFLAKSADQMAPIASVMDNESVNEKSLKSRTYKDF</sequence>
<keyword evidence="2" id="KW-1185">Reference proteome</keyword>
<reference evidence="3" key="1">
    <citation type="submission" date="2022-11" db="UniProtKB">
        <authorList>
            <consortium name="WormBaseParasite"/>
        </authorList>
    </citation>
    <scope>IDENTIFICATION</scope>
</reference>
<dbReference type="Proteomes" id="UP000887565">
    <property type="component" value="Unplaced"/>
</dbReference>
<accession>A0A915JDH6</accession>
<feature type="region of interest" description="Disordered" evidence="1">
    <location>
        <begin position="61"/>
        <end position="81"/>
    </location>
</feature>
<name>A0A915JDH6_ROMCU</name>
<evidence type="ECO:0000313" key="2">
    <source>
        <dbReference type="Proteomes" id="UP000887565"/>
    </source>
</evidence>
<protein>
    <submittedName>
        <fullName evidence="3">Uncharacterized protein</fullName>
    </submittedName>
</protein>
<feature type="compositionally biased region" description="Basic and acidic residues" evidence="1">
    <location>
        <begin position="8"/>
        <end position="25"/>
    </location>
</feature>